<sequence length="318" mass="33370">MHPCSVGTAAAGPPLILERTIPLENVRGRVDHMAIDRVGGRLFVAELGNDSVDVVDLQTGKVSQRINGLKEPQGAAYLADRDVIVVANGGDGSVRFLRAGDLSSLGTAALGNDADNVRIDPSSGHVLVGYGDGGLAILDQVTHSKLEGMRLAGHPESFQVDAKTDRVFANVPDAGQIAVVDLKSRRQVATWKTPGLAANFPMALDSTGKQLAVVFRSPAKLALLDAATGAVTASLDTCGDADDVFFDGKRDRIYASCGDGAIDVVQRSPNGLELVERVATSSGARTSLFVPELDRLFVAVRAGWFASEAAILVFRPSP</sequence>
<keyword evidence="2" id="KW-1185">Reference proteome</keyword>
<dbReference type="AlphaFoldDB" id="A0A838B7B8"/>
<reference evidence="1 2" key="1">
    <citation type="submission" date="2020-07" db="EMBL/GenBank/DDBJ databases">
        <title>Definition of the novel symbiovar canariense within Mesorhizobium novociceri, a new species of genus Mesorhizobium nodulating Cicer canariense in the Caldera de Taburiente National Park (La Palma, Canary Islands).</title>
        <authorList>
            <person name="Leon-Barrios M."/>
            <person name="Perez-Yepez J."/>
            <person name="Flores-Felix J.D."/>
            <person name="Ramirez-Baena M.H."/>
            <person name="Pulido-Suarez L."/>
            <person name="Igual J.M."/>
            <person name="Velazquez E."/>
            <person name="Peix A."/>
        </authorList>
    </citation>
    <scope>NUCLEOTIDE SEQUENCE [LARGE SCALE GENOMIC DNA]</scope>
    <source>
        <strain evidence="1 2">CCANP35</strain>
    </source>
</reference>
<dbReference type="Proteomes" id="UP000558284">
    <property type="component" value="Unassembled WGS sequence"/>
</dbReference>
<comment type="caution">
    <text evidence="1">The sequence shown here is derived from an EMBL/GenBank/DDBJ whole genome shotgun (WGS) entry which is preliminary data.</text>
</comment>
<dbReference type="InterPro" id="IPR051200">
    <property type="entry name" value="Host-pathogen_enzymatic-act"/>
</dbReference>
<proteinExistence type="predicted"/>
<organism evidence="1 2">
    <name type="scientific">Mesorhizobium neociceri</name>
    <dbReference type="NCBI Taxonomy" id="1307853"/>
    <lineage>
        <taxon>Bacteria</taxon>
        <taxon>Pseudomonadati</taxon>
        <taxon>Pseudomonadota</taxon>
        <taxon>Alphaproteobacteria</taxon>
        <taxon>Hyphomicrobiales</taxon>
        <taxon>Phyllobacteriaceae</taxon>
        <taxon>Mesorhizobium</taxon>
    </lineage>
</organism>
<dbReference type="PANTHER" id="PTHR47197:SF3">
    <property type="entry name" value="DIHYDRO-HEME D1 DEHYDROGENASE"/>
    <property type="match status" value="1"/>
</dbReference>
<protein>
    <recommendedName>
        <fullName evidence="3">YncE family protein</fullName>
    </recommendedName>
</protein>
<dbReference type="EMBL" id="JACDTY010000005">
    <property type="protein sequence ID" value="MBA1141300.1"/>
    <property type="molecule type" value="Genomic_DNA"/>
</dbReference>
<dbReference type="InterPro" id="IPR011048">
    <property type="entry name" value="Haem_d1_sf"/>
</dbReference>
<accession>A0A838B7B8</accession>
<dbReference type="PANTHER" id="PTHR47197">
    <property type="entry name" value="PROTEIN NIRF"/>
    <property type="match status" value="1"/>
</dbReference>
<gene>
    <name evidence="1" type="ORF">H0241_13670</name>
</gene>
<dbReference type="Gene3D" id="2.130.10.10">
    <property type="entry name" value="YVTN repeat-like/Quinoprotein amine dehydrogenase"/>
    <property type="match status" value="2"/>
</dbReference>
<evidence type="ECO:0000313" key="2">
    <source>
        <dbReference type="Proteomes" id="UP000558284"/>
    </source>
</evidence>
<dbReference type="SUPFAM" id="SSF51004">
    <property type="entry name" value="C-terminal (heme d1) domain of cytochrome cd1-nitrite reductase"/>
    <property type="match status" value="1"/>
</dbReference>
<evidence type="ECO:0008006" key="3">
    <source>
        <dbReference type="Google" id="ProtNLM"/>
    </source>
</evidence>
<evidence type="ECO:0000313" key="1">
    <source>
        <dbReference type="EMBL" id="MBA1141300.1"/>
    </source>
</evidence>
<name>A0A838B7B8_9HYPH</name>
<dbReference type="InterPro" id="IPR015943">
    <property type="entry name" value="WD40/YVTN_repeat-like_dom_sf"/>
</dbReference>